<feature type="transmembrane region" description="Helical" evidence="10">
    <location>
        <begin position="222"/>
        <end position="239"/>
    </location>
</feature>
<evidence type="ECO:0000256" key="4">
    <source>
        <dbReference type="ARBA" id="ARBA00022692"/>
    </source>
</evidence>
<dbReference type="SMART" id="SM00724">
    <property type="entry name" value="TLC"/>
    <property type="match status" value="1"/>
</dbReference>
<dbReference type="GO" id="GO:0045048">
    <property type="term" value="P:protein insertion into ER membrane"/>
    <property type="evidence" value="ECO:0007669"/>
    <property type="project" value="TreeGrafter"/>
</dbReference>
<evidence type="ECO:0000313" key="12">
    <source>
        <dbReference type="EMBL" id="MBW20410.1"/>
    </source>
</evidence>
<evidence type="ECO:0000256" key="1">
    <source>
        <dbReference type="ARBA" id="ARBA00004141"/>
    </source>
</evidence>
<organism evidence="12">
    <name type="scientific">Centruroides hentzi</name>
    <dbReference type="NCBI Taxonomy" id="88313"/>
    <lineage>
        <taxon>Eukaryota</taxon>
        <taxon>Metazoa</taxon>
        <taxon>Ecdysozoa</taxon>
        <taxon>Arthropoda</taxon>
        <taxon>Chelicerata</taxon>
        <taxon>Arachnida</taxon>
        <taxon>Scorpiones</taxon>
        <taxon>Buthida</taxon>
        <taxon>Buthoidea</taxon>
        <taxon>Buthidae</taxon>
        <taxon>Centruroides</taxon>
    </lineage>
</organism>
<evidence type="ECO:0000256" key="2">
    <source>
        <dbReference type="ARBA" id="ARBA00005999"/>
    </source>
</evidence>
<feature type="domain" description="TLC" evidence="11">
    <location>
        <begin position="114"/>
        <end position="326"/>
    </location>
</feature>
<evidence type="ECO:0000256" key="8">
    <source>
        <dbReference type="PROSITE-ProRule" id="PRU00205"/>
    </source>
</evidence>
<dbReference type="Pfam" id="PF03798">
    <property type="entry name" value="TRAM_LAG1_CLN8"/>
    <property type="match status" value="1"/>
</dbReference>
<keyword evidence="7 8" id="KW-0472">Membrane</keyword>
<feature type="compositionally biased region" description="Polar residues" evidence="9">
    <location>
        <begin position="376"/>
        <end position="389"/>
    </location>
</feature>
<evidence type="ECO:0000256" key="3">
    <source>
        <dbReference type="ARBA" id="ARBA00022448"/>
    </source>
</evidence>
<feature type="transmembrane region" description="Helical" evidence="10">
    <location>
        <begin position="158"/>
        <end position="182"/>
    </location>
</feature>
<keyword evidence="5" id="KW-0653">Protein transport</keyword>
<evidence type="ECO:0000259" key="11">
    <source>
        <dbReference type="PROSITE" id="PS50922"/>
    </source>
</evidence>
<feature type="transmembrane region" description="Helical" evidence="10">
    <location>
        <begin position="77"/>
        <end position="99"/>
    </location>
</feature>
<feature type="transmembrane region" description="Helical" evidence="10">
    <location>
        <begin position="295"/>
        <end position="316"/>
    </location>
</feature>
<dbReference type="PROSITE" id="PS50922">
    <property type="entry name" value="TLC"/>
    <property type="match status" value="1"/>
</dbReference>
<dbReference type="PIRSF" id="PIRSF005449">
    <property type="entry name" value="Translocation_assoc_membrane"/>
    <property type="match status" value="1"/>
</dbReference>
<dbReference type="AlphaFoldDB" id="A0A2I9LPV4"/>
<comment type="subcellular location">
    <subcellularLocation>
        <location evidence="1">Membrane</location>
        <topology evidence="1">Multi-pass membrane protein</topology>
    </subcellularLocation>
</comment>
<dbReference type="InterPro" id="IPR006634">
    <property type="entry name" value="TLC-dom"/>
</dbReference>
<dbReference type="PANTHER" id="PTHR12371">
    <property type="entry name" value="TRANSLOCATION ASSOCIATED MEMBRANE PROTEIN"/>
    <property type="match status" value="1"/>
</dbReference>
<feature type="compositionally biased region" description="Basic and acidic residues" evidence="9">
    <location>
        <begin position="345"/>
        <end position="355"/>
    </location>
</feature>
<protein>
    <submittedName>
        <fullName evidence="12">Translocating chain associated membrane protein</fullName>
    </submittedName>
</protein>
<evidence type="ECO:0000256" key="9">
    <source>
        <dbReference type="SAM" id="MobiDB-lite"/>
    </source>
</evidence>
<dbReference type="InterPro" id="IPR016447">
    <property type="entry name" value="Translocation_assoc_membrane"/>
</dbReference>
<evidence type="ECO:0000256" key="5">
    <source>
        <dbReference type="ARBA" id="ARBA00022927"/>
    </source>
</evidence>
<feature type="transmembrane region" description="Helical" evidence="10">
    <location>
        <begin position="194"/>
        <end position="210"/>
    </location>
</feature>
<feature type="compositionally biased region" description="Basic residues" evidence="9">
    <location>
        <begin position="334"/>
        <end position="344"/>
    </location>
</feature>
<feature type="transmembrane region" description="Helical" evidence="10">
    <location>
        <begin position="120"/>
        <end position="138"/>
    </location>
</feature>
<keyword evidence="6 10" id="KW-1133">Transmembrane helix</keyword>
<sequence>MGLKRRSSTKNPPIFSHEFVIQNHADIVSCIAMIFVIGLLFQATSRFASMFVAMHHNTTEALEPTDVILYTYGMKDFFVTFFYFLIAIVMHAIVQEYALDKLNRKLHLSKLKHSKFNESGQLLIFYLISVVWGGDIILREGYLLNIGKLWEDYPHAEMTFMFKFFFIIQLSYWLHCFPELYFQKIKKDEMPSRITYATLYLVFLGSAYIFNFSRIAICLTTMHYVVECIFHLSRLLYFAEKSKAASYGFMIWNTLFVLVRLASITLSVLTFWYGLALNESAGKIEVATGNFNTSLIRVNCLVAMCLLQAWMMWNFINFHLRRMREKAAQVASTKKKALAKKERKIRKEEMRKASEDDVNELPEVDQNTKKDLRSRTAVSSTASPKSKRS</sequence>
<reference evidence="12" key="1">
    <citation type="journal article" date="2017" name="Toxicon">
        <title>Venom-gland transcriptomics and venom proteomics of the Hentz striped scorpion (Centruroides hentzi; Buthidae) reveal high toxin diversity in a harmless member of a lethal family.</title>
        <authorList>
            <person name="Ward M.J."/>
            <person name="Ellsworth S.A."/>
            <person name="Rokyta D.R."/>
        </authorList>
    </citation>
    <scope>NUCLEOTIDE SEQUENCE</scope>
    <source>
        <tissue evidence="12">Venom gland</tissue>
    </source>
</reference>
<dbReference type="PANTHER" id="PTHR12371:SF11">
    <property type="entry name" value="TRANSLOCATING CHAIN-ASSOCIATED MEMBRANE PROTEIN"/>
    <property type="match status" value="1"/>
</dbReference>
<evidence type="ECO:0000256" key="7">
    <source>
        <dbReference type="ARBA" id="ARBA00023136"/>
    </source>
</evidence>
<dbReference type="EMBL" id="GFWZ01000420">
    <property type="protein sequence ID" value="MBW20410.1"/>
    <property type="molecule type" value="Transcribed_RNA"/>
</dbReference>
<feature type="transmembrane region" description="Helical" evidence="10">
    <location>
        <begin position="21"/>
        <end position="41"/>
    </location>
</feature>
<keyword evidence="4 8" id="KW-0812">Transmembrane</keyword>
<evidence type="ECO:0000256" key="6">
    <source>
        <dbReference type="ARBA" id="ARBA00022989"/>
    </source>
</evidence>
<proteinExistence type="inferred from homology"/>
<keyword evidence="3" id="KW-0813">Transport</keyword>
<accession>A0A2I9LPV4</accession>
<feature type="region of interest" description="Disordered" evidence="9">
    <location>
        <begin position="334"/>
        <end position="389"/>
    </location>
</feature>
<name>A0A2I9LPV4_9SCOR</name>
<dbReference type="GO" id="GO:0006616">
    <property type="term" value="P:SRP-dependent cotranslational protein targeting to membrane, translocation"/>
    <property type="evidence" value="ECO:0007669"/>
    <property type="project" value="InterPro"/>
</dbReference>
<comment type="similarity">
    <text evidence="2">Belongs to the TRAM family.</text>
</comment>
<evidence type="ECO:0000256" key="10">
    <source>
        <dbReference type="SAM" id="Phobius"/>
    </source>
</evidence>
<feature type="transmembrane region" description="Helical" evidence="10">
    <location>
        <begin position="251"/>
        <end position="275"/>
    </location>
</feature>
<dbReference type="GO" id="GO:0005789">
    <property type="term" value="C:endoplasmic reticulum membrane"/>
    <property type="evidence" value="ECO:0007669"/>
    <property type="project" value="TreeGrafter"/>
</dbReference>